<proteinExistence type="predicted"/>
<feature type="non-terminal residue" evidence="1">
    <location>
        <position position="1"/>
    </location>
</feature>
<dbReference type="Proteomes" id="UP000479000">
    <property type="component" value="Unassembled WGS sequence"/>
</dbReference>
<reference evidence="1 2" key="1">
    <citation type="submission" date="2020-02" db="EMBL/GenBank/DDBJ databases">
        <authorList>
            <person name="Ferguson B K."/>
        </authorList>
    </citation>
    <scope>NUCLEOTIDE SEQUENCE [LARGE SCALE GENOMIC DNA]</scope>
</reference>
<accession>A0A6H5H0Q0</accession>
<dbReference type="EMBL" id="CADCXU010021941">
    <property type="protein sequence ID" value="CAB0009659.1"/>
    <property type="molecule type" value="Genomic_DNA"/>
</dbReference>
<gene>
    <name evidence="1" type="ORF">NTEN_LOCUS14779</name>
</gene>
<organism evidence="1 2">
    <name type="scientific">Nesidiocoris tenuis</name>
    <dbReference type="NCBI Taxonomy" id="355587"/>
    <lineage>
        <taxon>Eukaryota</taxon>
        <taxon>Metazoa</taxon>
        <taxon>Ecdysozoa</taxon>
        <taxon>Arthropoda</taxon>
        <taxon>Hexapoda</taxon>
        <taxon>Insecta</taxon>
        <taxon>Pterygota</taxon>
        <taxon>Neoptera</taxon>
        <taxon>Paraneoptera</taxon>
        <taxon>Hemiptera</taxon>
        <taxon>Heteroptera</taxon>
        <taxon>Panheteroptera</taxon>
        <taxon>Cimicomorpha</taxon>
        <taxon>Miridae</taxon>
        <taxon>Dicyphina</taxon>
        <taxon>Nesidiocoris</taxon>
    </lineage>
</organism>
<dbReference type="AlphaFoldDB" id="A0A6H5H0Q0"/>
<name>A0A6H5H0Q0_9HEMI</name>
<evidence type="ECO:0000313" key="2">
    <source>
        <dbReference type="Proteomes" id="UP000479000"/>
    </source>
</evidence>
<evidence type="ECO:0000313" key="1">
    <source>
        <dbReference type="EMBL" id="CAB0009659.1"/>
    </source>
</evidence>
<keyword evidence="2" id="KW-1185">Reference proteome</keyword>
<protein>
    <submittedName>
        <fullName evidence="1">Uncharacterized protein</fullName>
    </submittedName>
</protein>
<sequence length="93" mass="10749">DFDFKKCNNVIGHGFPKRDLKAGLSRPKRDVWSAYLYDALYERWNAYSMRAGMLPQVYAVSPHSAVVSLGYTSRKSRNFIIHCIVNPIHQYLV</sequence>